<dbReference type="InterPro" id="IPR009003">
    <property type="entry name" value="Peptidase_S1_PA"/>
</dbReference>
<evidence type="ECO:0000313" key="2">
    <source>
        <dbReference type="Proteomes" id="UP000789901"/>
    </source>
</evidence>
<dbReference type="Gene3D" id="2.40.10.10">
    <property type="entry name" value="Trypsin-like serine proteases"/>
    <property type="match status" value="2"/>
</dbReference>
<comment type="caution">
    <text evidence="1">The sequence shown here is derived from an EMBL/GenBank/DDBJ whole genome shotgun (WGS) entry which is preliminary data.</text>
</comment>
<dbReference type="InterPro" id="IPR043504">
    <property type="entry name" value="Peptidase_S1_PA_chymotrypsin"/>
</dbReference>
<proteinExistence type="predicted"/>
<organism evidence="1 2">
    <name type="scientific">Gigaspora margarita</name>
    <dbReference type="NCBI Taxonomy" id="4874"/>
    <lineage>
        <taxon>Eukaryota</taxon>
        <taxon>Fungi</taxon>
        <taxon>Fungi incertae sedis</taxon>
        <taxon>Mucoromycota</taxon>
        <taxon>Glomeromycotina</taxon>
        <taxon>Glomeromycetes</taxon>
        <taxon>Diversisporales</taxon>
        <taxon>Gigasporaceae</taxon>
        <taxon>Gigaspora</taxon>
    </lineage>
</organism>
<accession>A0ABN7XB83</accession>
<dbReference type="SUPFAM" id="SSF50494">
    <property type="entry name" value="Trypsin-like serine proteases"/>
    <property type="match status" value="1"/>
</dbReference>
<dbReference type="Proteomes" id="UP000789901">
    <property type="component" value="Unassembled WGS sequence"/>
</dbReference>
<feature type="non-terminal residue" evidence="1">
    <location>
        <position position="226"/>
    </location>
</feature>
<gene>
    <name evidence="1" type="ORF">GMARGA_LOCUS40932</name>
</gene>
<reference evidence="1 2" key="1">
    <citation type="submission" date="2021-06" db="EMBL/GenBank/DDBJ databases">
        <authorList>
            <person name="Kallberg Y."/>
            <person name="Tangrot J."/>
            <person name="Rosling A."/>
        </authorList>
    </citation>
    <scope>NUCLEOTIDE SEQUENCE [LARGE SCALE GENOMIC DNA]</scope>
    <source>
        <strain evidence="1 2">120-4 pot B 10/14</strain>
    </source>
</reference>
<name>A0ABN7XB83_GIGMA</name>
<sequence length="226" mass="25377">HLDISYQGGEGVASLKNGTVVDLRCSACVFAYNNQTGERLILTSARCFPKDLNAVLFYHMPWYHPEVTNFFGHLEHISYSTIDVTLIKRLDHDIDLTPQIRSSDGVLFIESFVNNPTDVGQHICISGYEILITCGRVSSLSTRLSLTSLRGAADDRFPDGFKMEVFNVTIRDRDRGGTVFSYISSTGHQRVNVYGMVTHAYSQAHRVIYGGQPIGLTKIRHLREYV</sequence>
<dbReference type="EMBL" id="CAJVQB010108081">
    <property type="protein sequence ID" value="CAG8851825.1"/>
    <property type="molecule type" value="Genomic_DNA"/>
</dbReference>
<keyword evidence="2" id="KW-1185">Reference proteome</keyword>
<evidence type="ECO:0000313" key="1">
    <source>
        <dbReference type="EMBL" id="CAG8851825.1"/>
    </source>
</evidence>
<feature type="non-terminal residue" evidence="1">
    <location>
        <position position="1"/>
    </location>
</feature>
<protein>
    <submittedName>
        <fullName evidence="1">17726_t:CDS:1</fullName>
    </submittedName>
</protein>